<dbReference type="EMBL" id="VIFK01000081">
    <property type="protein sequence ID" value="TQE99226.1"/>
    <property type="molecule type" value="Genomic_DNA"/>
</dbReference>
<name>A0A540VRC8_9GAMM</name>
<gene>
    <name evidence="2" type="ORF">FKY71_09700</name>
</gene>
<feature type="compositionally biased region" description="Basic and acidic residues" evidence="1">
    <location>
        <begin position="1"/>
        <end position="16"/>
    </location>
</feature>
<reference evidence="2 3" key="1">
    <citation type="submission" date="2019-06" db="EMBL/GenBank/DDBJ databases">
        <title>Metagenome assembled Genome of Spiribacter salinus SL48-SHIP from the microbial mat of Salt Lake 48 (Novosibirsk region, Russia).</title>
        <authorList>
            <person name="Shipova A."/>
            <person name="Rozanov A.S."/>
            <person name="Bryanskaya A.V."/>
            <person name="Peltek S.E."/>
        </authorList>
    </citation>
    <scope>NUCLEOTIDE SEQUENCE [LARGE SCALE GENOMIC DNA]</scope>
    <source>
        <strain evidence="2">SL48-SHIP-2</strain>
    </source>
</reference>
<evidence type="ECO:0000313" key="3">
    <source>
        <dbReference type="Proteomes" id="UP000315400"/>
    </source>
</evidence>
<evidence type="ECO:0000256" key="1">
    <source>
        <dbReference type="SAM" id="MobiDB-lite"/>
    </source>
</evidence>
<protein>
    <submittedName>
        <fullName evidence="2">DUF3800 domain-containing protein</fullName>
    </submittedName>
</protein>
<organism evidence="2 3">
    <name type="scientific">Spiribacter salinus</name>
    <dbReference type="NCBI Taxonomy" id="1335746"/>
    <lineage>
        <taxon>Bacteria</taxon>
        <taxon>Pseudomonadati</taxon>
        <taxon>Pseudomonadota</taxon>
        <taxon>Gammaproteobacteria</taxon>
        <taxon>Chromatiales</taxon>
        <taxon>Ectothiorhodospiraceae</taxon>
        <taxon>Spiribacter</taxon>
    </lineage>
</organism>
<dbReference type="Pfam" id="PF12686">
    <property type="entry name" value="DUF3800"/>
    <property type="match status" value="1"/>
</dbReference>
<feature type="compositionally biased region" description="Basic residues" evidence="1">
    <location>
        <begin position="27"/>
        <end position="38"/>
    </location>
</feature>
<comment type="caution">
    <text evidence="2">The sequence shown here is derived from an EMBL/GenBank/DDBJ whole genome shotgun (WGS) entry which is preliminary data.</text>
</comment>
<sequence>MVQTDRRQQFRSDHPHRPPRHPPPQTHLRRTPRPRCRTHPGACVVTTAPRPILNIYCDESCHLEASDSSVMVFGALTCPGAMLRQTAEEIRAIKKRLGPRFSDAFEIKWTKISPAGLPLYLALVDYFFDQPELAFRAVIVPDKACLRHEDFNQDHDTFYYKMLFQLLHALLRPDHDNRIYLDIKDTRSAVKMNTLHDVLCAANFDHIREVVTRVQTVRSHEVEHLQLADLLLGAVSYANRELSGSLAKAAVLARIRERSGLSLTSSSLVREPKCNIFRWRPQ</sequence>
<proteinExistence type="predicted"/>
<feature type="region of interest" description="Disordered" evidence="1">
    <location>
        <begin position="1"/>
        <end position="39"/>
    </location>
</feature>
<evidence type="ECO:0000313" key="2">
    <source>
        <dbReference type="EMBL" id="TQE99226.1"/>
    </source>
</evidence>
<accession>A0A540VRC8</accession>
<dbReference type="AlphaFoldDB" id="A0A540VRC8"/>
<dbReference type="Proteomes" id="UP000315400">
    <property type="component" value="Unassembled WGS sequence"/>
</dbReference>
<dbReference type="InterPro" id="IPR024524">
    <property type="entry name" value="DUF3800"/>
</dbReference>